<proteinExistence type="predicted"/>
<name>A0A4R0Q9H4_9SPHI</name>
<dbReference type="PROSITE" id="PS51257">
    <property type="entry name" value="PROKAR_LIPOPROTEIN"/>
    <property type="match status" value="1"/>
</dbReference>
<dbReference type="SUPFAM" id="SSF51445">
    <property type="entry name" value="(Trans)glycosidases"/>
    <property type="match status" value="1"/>
</dbReference>
<dbReference type="PANTHER" id="PTHR43576">
    <property type="entry name" value="ALPHA-L-ARABINOFURANOSIDASE C-RELATED"/>
    <property type="match status" value="1"/>
</dbReference>
<accession>A0A4R0Q9H4</accession>
<sequence>MKTSLNHTYKVIGVCLLLGSLAIASCKKSRNEPIQETPVITPPNTGTIIPPKEVTTATTVGFFLDNWEGKTFVAPSFVDAAKPTGAAAITISADYSETVGKVSKYLFGNNSNPYIGQLGNEATLINHVKNLSPNIIRFPGGNISSVFFFNANTGQKPDDAPATLYNTSGAPVNAGYWYGKNTASWTFSVDSYYSFLQQTNSTGIITVNYSYARYGTSAHPDQVAAHLAADWVRFDKGKTKYWEIGNEDAGPWQAGYKINTATNKDGQPEIINGALYGKHFKVFADSMRKAAAEIGATIKIGGQLIQYDASVGNSNVVDKAWNSGFLSAAGNTADFYIVHTYYTPYAQNSSATVILNTAVTESKMIMDYMKKNTQENGVALKPIAMTEWNIFAEGSKQQVSHIAGMHASMVLGELIKNNYGMASRWDLANGYAGGNDHGMFSLGDEGNGTTKWTPRPAFYHMYYFQKIFGDRMVSSNVSGSTDVVSYASGYASGAAGIVVVNKGTVSQVAAINIANFAPGARYYYYTLTGGDDNGEFSQKVFINDNGPTGVSGGPANYQTLTAKSALVDGGIKVSLPARSVVFIAVGKK</sequence>
<dbReference type="AlphaFoldDB" id="A0A4R0Q9H4"/>
<organism evidence="2 3">
    <name type="scientific">Pedobacter psychrodurus</name>
    <dbReference type="NCBI Taxonomy" id="2530456"/>
    <lineage>
        <taxon>Bacteria</taxon>
        <taxon>Pseudomonadati</taxon>
        <taxon>Bacteroidota</taxon>
        <taxon>Sphingobacteriia</taxon>
        <taxon>Sphingobacteriales</taxon>
        <taxon>Sphingobacteriaceae</taxon>
        <taxon>Pedobacter</taxon>
    </lineage>
</organism>
<evidence type="ECO:0000313" key="2">
    <source>
        <dbReference type="EMBL" id="TCD28544.1"/>
    </source>
</evidence>
<dbReference type="GO" id="GO:0000272">
    <property type="term" value="P:polysaccharide catabolic process"/>
    <property type="evidence" value="ECO:0007669"/>
    <property type="project" value="TreeGrafter"/>
</dbReference>
<dbReference type="RefSeq" id="WP_131527498.1">
    <property type="nucleotide sequence ID" value="NZ_SJSO01000003.1"/>
</dbReference>
<evidence type="ECO:0000313" key="3">
    <source>
        <dbReference type="Proteomes" id="UP000293925"/>
    </source>
</evidence>
<dbReference type="OrthoDB" id="9758333at2"/>
<dbReference type="Proteomes" id="UP000293925">
    <property type="component" value="Unassembled WGS sequence"/>
</dbReference>
<dbReference type="InterPro" id="IPR017853">
    <property type="entry name" value="GH"/>
</dbReference>
<dbReference type="InterPro" id="IPR055235">
    <property type="entry name" value="ASD1_cat"/>
</dbReference>
<evidence type="ECO:0000259" key="1">
    <source>
        <dbReference type="Pfam" id="PF22848"/>
    </source>
</evidence>
<reference evidence="2 3" key="1">
    <citation type="submission" date="2019-02" db="EMBL/GenBank/DDBJ databases">
        <title>Pedobacter sp. RP-3-21 sp. nov., isolated from Arctic soil.</title>
        <authorList>
            <person name="Dahal R.H."/>
        </authorList>
    </citation>
    <scope>NUCLEOTIDE SEQUENCE [LARGE SCALE GENOMIC DNA]</scope>
    <source>
        <strain evidence="2 3">RP-3-21</strain>
    </source>
</reference>
<dbReference type="Gene3D" id="2.60.40.1180">
    <property type="entry name" value="Golgi alpha-mannosidase II"/>
    <property type="match status" value="1"/>
</dbReference>
<protein>
    <submittedName>
        <fullName evidence="2">Alpha-L-arabinofuranosidase</fullName>
    </submittedName>
</protein>
<gene>
    <name evidence="2" type="ORF">EZ456_03905</name>
</gene>
<dbReference type="PANTHER" id="PTHR43576:SF3">
    <property type="entry name" value="ALPHA-L-ARABINOFURANOSIDASE C"/>
    <property type="match status" value="1"/>
</dbReference>
<dbReference type="InterPro" id="IPR013780">
    <property type="entry name" value="Glyco_hydro_b"/>
</dbReference>
<keyword evidence="3" id="KW-1185">Reference proteome</keyword>
<dbReference type="EMBL" id="SJSO01000003">
    <property type="protein sequence ID" value="TCD28544.1"/>
    <property type="molecule type" value="Genomic_DNA"/>
</dbReference>
<comment type="caution">
    <text evidence="2">The sequence shown here is derived from an EMBL/GenBank/DDBJ whole genome shotgun (WGS) entry which is preliminary data.</text>
</comment>
<dbReference type="Pfam" id="PF22848">
    <property type="entry name" value="ASD1_dom"/>
    <property type="match status" value="1"/>
</dbReference>
<feature type="domain" description="Alpha-L-arabinofuranosidase 1 catalytic" evidence="1">
    <location>
        <begin position="128"/>
        <end position="295"/>
    </location>
</feature>
<dbReference type="Gene3D" id="3.20.20.80">
    <property type="entry name" value="Glycosidases"/>
    <property type="match status" value="1"/>
</dbReference>